<name>A0AAE3XEG3_9DEIO</name>
<proteinExistence type="predicted"/>
<dbReference type="RefSeq" id="WP_309853977.1">
    <property type="nucleotide sequence ID" value="NZ_JAVDQJ010000004.1"/>
</dbReference>
<reference evidence="1" key="1">
    <citation type="submission" date="2023-07" db="EMBL/GenBank/DDBJ databases">
        <title>Sorghum-associated microbial communities from plants grown in Nebraska, USA.</title>
        <authorList>
            <person name="Schachtman D."/>
        </authorList>
    </citation>
    <scope>NUCLEOTIDE SEQUENCE</scope>
    <source>
        <strain evidence="1">BE330</strain>
    </source>
</reference>
<accession>A0AAE3XEG3</accession>
<organism evidence="1 2">
    <name type="scientific">Deinococcus soli</name>
    <name type="common">ex Cha et al. 2016</name>
    <dbReference type="NCBI Taxonomy" id="1309411"/>
    <lineage>
        <taxon>Bacteria</taxon>
        <taxon>Thermotogati</taxon>
        <taxon>Deinococcota</taxon>
        <taxon>Deinococci</taxon>
        <taxon>Deinococcales</taxon>
        <taxon>Deinococcaceae</taxon>
        <taxon>Deinococcus</taxon>
    </lineage>
</organism>
<dbReference type="EMBL" id="JAVDQK010000005">
    <property type="protein sequence ID" value="MDR6219002.1"/>
    <property type="molecule type" value="Genomic_DNA"/>
</dbReference>
<evidence type="ECO:0000313" key="1">
    <source>
        <dbReference type="EMBL" id="MDR6219002.1"/>
    </source>
</evidence>
<protein>
    <submittedName>
        <fullName evidence="1">Uncharacterized protein</fullName>
    </submittedName>
</protein>
<sequence length="160" mass="17831">MTQTPDPTPAPSFLEWLKQRPEVDATLTQLAHQIATVPNDRLREELRANFTGALLLAQRLAEQHAGPLSSDQIAAANYHYLTELTAHLDHARRERQASVINVTDTERERGAVVIARRAYDRAVMTNVPVRLIFSPGKEIFVRTDADLKAVTAQISALLNN</sequence>
<dbReference type="Proteomes" id="UP001185331">
    <property type="component" value="Unassembled WGS sequence"/>
</dbReference>
<dbReference type="AlphaFoldDB" id="A0AAE3XEG3"/>
<evidence type="ECO:0000313" key="2">
    <source>
        <dbReference type="Proteomes" id="UP001185331"/>
    </source>
</evidence>
<gene>
    <name evidence="1" type="ORF">J2Y00_002599</name>
</gene>
<comment type="caution">
    <text evidence="1">The sequence shown here is derived from an EMBL/GenBank/DDBJ whole genome shotgun (WGS) entry which is preliminary data.</text>
</comment>